<dbReference type="OrthoDB" id="282149at2759"/>
<dbReference type="Proteomes" id="UP000054251">
    <property type="component" value="Unassembled WGS sequence"/>
</dbReference>
<organism evidence="3 4">
    <name type="scientific">Debaryomyces fabryi</name>
    <dbReference type="NCBI Taxonomy" id="58627"/>
    <lineage>
        <taxon>Eukaryota</taxon>
        <taxon>Fungi</taxon>
        <taxon>Dikarya</taxon>
        <taxon>Ascomycota</taxon>
        <taxon>Saccharomycotina</taxon>
        <taxon>Pichiomycetes</taxon>
        <taxon>Debaryomycetaceae</taxon>
        <taxon>Debaryomyces</taxon>
    </lineage>
</organism>
<dbReference type="PANTHER" id="PTHR28627">
    <property type="entry name" value="CYTOCHROME C OXIDASE ASSEMBLY FACTOR 5"/>
    <property type="match status" value="1"/>
</dbReference>
<evidence type="ECO:0000256" key="2">
    <source>
        <dbReference type="ARBA" id="ARBA00023157"/>
    </source>
</evidence>
<dbReference type="PANTHER" id="PTHR28627:SF1">
    <property type="entry name" value="CYTOCHROME C OXIDASE ASSEMBLY FACTOR 5"/>
    <property type="match status" value="1"/>
</dbReference>
<name>A0A0V1PZW7_9ASCO</name>
<comment type="similarity">
    <text evidence="1">Belongs to the PET191 family.</text>
</comment>
<dbReference type="EMBL" id="LMYN01000044">
    <property type="protein sequence ID" value="KSA01744.1"/>
    <property type="molecule type" value="Genomic_DNA"/>
</dbReference>
<dbReference type="GeneID" id="26839498"/>
<sequence length="130" mass="14830">MGASCKDQKKALAICLQRSPCVLIERNTPKKCLSDPELKKDLPDLCIANFRAFMECKTGMFDMRKRMKGNAPLSTGKYDDTYENLSSGNFDAHEEMKKLEVLNRNLSKQRLLREEQERARLAGGLETDNQ</sequence>
<evidence type="ECO:0008006" key="5">
    <source>
        <dbReference type="Google" id="ProtNLM"/>
    </source>
</evidence>
<evidence type="ECO:0000313" key="3">
    <source>
        <dbReference type="EMBL" id="KSA01744.1"/>
    </source>
</evidence>
<dbReference type="Pfam" id="PF10203">
    <property type="entry name" value="Pet191_N"/>
    <property type="match status" value="1"/>
</dbReference>
<evidence type="ECO:0000313" key="4">
    <source>
        <dbReference type="Proteomes" id="UP000054251"/>
    </source>
</evidence>
<dbReference type="GO" id="GO:0033617">
    <property type="term" value="P:mitochondrial respiratory chain complex IV assembly"/>
    <property type="evidence" value="ECO:0007669"/>
    <property type="project" value="TreeGrafter"/>
</dbReference>
<dbReference type="InterPro" id="IPR018793">
    <property type="entry name" value="Cyt_c_oxidase_assmbl_Pet191"/>
</dbReference>
<keyword evidence="4" id="KW-1185">Reference proteome</keyword>
<evidence type="ECO:0000256" key="1">
    <source>
        <dbReference type="ARBA" id="ARBA00007785"/>
    </source>
</evidence>
<comment type="caution">
    <text evidence="3">The sequence shown here is derived from an EMBL/GenBank/DDBJ whole genome shotgun (WGS) entry which is preliminary data.</text>
</comment>
<dbReference type="RefSeq" id="XP_015467846.1">
    <property type="nucleotide sequence ID" value="XM_015611319.1"/>
</dbReference>
<keyword evidence="2" id="KW-1015">Disulfide bond</keyword>
<accession>A0A0V1PZW7</accession>
<dbReference type="AlphaFoldDB" id="A0A0V1PZW7"/>
<reference evidence="3 4" key="1">
    <citation type="submission" date="2015-11" db="EMBL/GenBank/DDBJ databases">
        <title>The genome of Debaryomyces fabryi.</title>
        <authorList>
            <person name="Tafer H."/>
            <person name="Lopandic K."/>
        </authorList>
    </citation>
    <scope>NUCLEOTIDE SEQUENCE [LARGE SCALE GENOMIC DNA]</scope>
    <source>
        <strain evidence="3 4">CBS 789</strain>
    </source>
</reference>
<dbReference type="GO" id="GO:0005739">
    <property type="term" value="C:mitochondrion"/>
    <property type="evidence" value="ECO:0007669"/>
    <property type="project" value="TreeGrafter"/>
</dbReference>
<gene>
    <name evidence="3" type="ORF">AC631_02489</name>
</gene>
<proteinExistence type="inferred from homology"/>
<protein>
    <recommendedName>
        <fullName evidence="5">Mitochondrial protein PET191</fullName>
    </recommendedName>
</protein>